<evidence type="ECO:0000256" key="1">
    <source>
        <dbReference type="SAM" id="Coils"/>
    </source>
</evidence>
<organism evidence="3 4">
    <name type="scientific">Caenorhabditis angaria</name>
    <dbReference type="NCBI Taxonomy" id="860376"/>
    <lineage>
        <taxon>Eukaryota</taxon>
        <taxon>Metazoa</taxon>
        <taxon>Ecdysozoa</taxon>
        <taxon>Nematoda</taxon>
        <taxon>Chromadorea</taxon>
        <taxon>Rhabditida</taxon>
        <taxon>Rhabditina</taxon>
        <taxon>Rhabditomorpha</taxon>
        <taxon>Rhabditoidea</taxon>
        <taxon>Rhabditidae</taxon>
        <taxon>Peloderinae</taxon>
        <taxon>Caenorhabditis</taxon>
    </lineage>
</organism>
<feature type="compositionally biased region" description="Basic and acidic residues" evidence="2">
    <location>
        <begin position="12"/>
        <end position="23"/>
    </location>
</feature>
<keyword evidence="1" id="KW-0175">Coiled coil</keyword>
<gene>
    <name evidence="3" type="ORF">CAMP_LOCUS5991</name>
</gene>
<accession>A0A9P1IDV3</accession>
<dbReference type="AlphaFoldDB" id="A0A9P1IDV3"/>
<proteinExistence type="predicted"/>
<evidence type="ECO:0000256" key="2">
    <source>
        <dbReference type="SAM" id="MobiDB-lite"/>
    </source>
</evidence>
<protein>
    <submittedName>
        <fullName evidence="3">Uncharacterized protein</fullName>
    </submittedName>
</protein>
<feature type="coiled-coil region" evidence="1">
    <location>
        <begin position="81"/>
        <end position="120"/>
    </location>
</feature>
<evidence type="ECO:0000313" key="4">
    <source>
        <dbReference type="Proteomes" id="UP001152747"/>
    </source>
</evidence>
<dbReference type="EMBL" id="CANHGI010000002">
    <property type="protein sequence ID" value="CAI5443354.1"/>
    <property type="molecule type" value="Genomic_DNA"/>
</dbReference>
<feature type="region of interest" description="Disordered" evidence="2">
    <location>
        <begin position="1"/>
        <end position="53"/>
    </location>
</feature>
<dbReference type="Proteomes" id="UP001152747">
    <property type="component" value="Unassembled WGS sequence"/>
</dbReference>
<comment type="caution">
    <text evidence="3">The sequence shown here is derived from an EMBL/GenBank/DDBJ whole genome shotgun (WGS) entry which is preliminary data.</text>
</comment>
<evidence type="ECO:0000313" key="3">
    <source>
        <dbReference type="EMBL" id="CAI5443354.1"/>
    </source>
</evidence>
<reference evidence="3" key="1">
    <citation type="submission" date="2022-11" db="EMBL/GenBank/DDBJ databases">
        <authorList>
            <person name="Kikuchi T."/>
        </authorList>
    </citation>
    <scope>NUCLEOTIDE SEQUENCE</scope>
    <source>
        <strain evidence="3">PS1010</strain>
    </source>
</reference>
<keyword evidence="4" id="KW-1185">Reference proteome</keyword>
<sequence length="414" mass="48055">MSDDLSNQIGKIKLEDEIKKEPTEYENDSGKSSSNQVKNEIKEEQIEAGDETNSQKLNLPQLTGRCRCGRIIIADWDKQTIETAKKNYTGLMKELVETERKILKEREDELECIKKMIEEQDYNLLTVILTKHEAKLTDEEKTAVVKIKKQIGEERYNKLTNHYDLLSKDQLKGLKEMNEEIKTKDYERLVNIVVNNGMSLTDGEKKTVGNLKEAIGEENYDKLRDNYSMISEEELLNSVNINEKNNKKNYEQLVKESEENDGSLPNDRLQWWIELFKKKYPNNRHCYLILYPTREDMFENTSNLGFEEFCDSILAVFKGTKTKNCDRLDVRMFEIRNASPPKSELEKKVHKLWNSGKSVPVHKIKQDISEGEALLRKKCVLDVLLLEDTANKKEANSVGKIDKSEVERIGAYKI</sequence>
<name>A0A9P1IDV3_9PELO</name>
<dbReference type="Pfam" id="PF22945">
    <property type="entry name" value="LEM-3_GIY-YIG"/>
    <property type="match status" value="1"/>
</dbReference>